<dbReference type="Gene3D" id="3.10.100.10">
    <property type="entry name" value="Mannose-Binding Protein A, subunit A"/>
    <property type="match status" value="1"/>
</dbReference>
<keyword evidence="3" id="KW-0472">Membrane</keyword>
<name>A0A8B9ZW66_9AVES</name>
<evidence type="ECO:0000259" key="4">
    <source>
        <dbReference type="PROSITE" id="PS50041"/>
    </source>
</evidence>
<accession>A0A8B9ZW66</accession>
<dbReference type="InterPro" id="IPR050828">
    <property type="entry name" value="C-type_lectin/matrix_domain"/>
</dbReference>
<keyword evidence="3" id="KW-0812">Transmembrane</keyword>
<dbReference type="GO" id="GO:0005886">
    <property type="term" value="C:plasma membrane"/>
    <property type="evidence" value="ECO:0007669"/>
    <property type="project" value="UniProtKB-SubCell"/>
</dbReference>
<reference evidence="5" key="1">
    <citation type="submission" date="2025-08" db="UniProtKB">
        <authorList>
            <consortium name="Ensembl"/>
        </authorList>
    </citation>
    <scope>IDENTIFICATION</scope>
</reference>
<sequence length="287" mass="32197">MPYRHFRAEVCSWSWGKGKVPLLRKRIQEGKKHHFIPHGEEFKTSGCFSPQMIVSTTNVGERLTRSSSFWSKRRQKKHVFGLSSLDLQCAVALGAPRKVLKVSSLAGSSLEMKPGARVACRVTMAVAFLVLLVTAIAFAVNAFQPRPQPCARCPFDWIGYRGKCYYFSEAERNWTSSQDNCSALGASLAMFDSVEDLSFTMRYKGISEHWVGLSRDGEEQPWKWVNHSRPSPLFQVQGGGFCAYLGDTGLHSSQCSTERNWVCTKPAQNSQDKGNKTRRARNLCISS</sequence>
<dbReference type="GO" id="GO:0030246">
    <property type="term" value="F:carbohydrate binding"/>
    <property type="evidence" value="ECO:0007669"/>
    <property type="project" value="UniProtKB-KW"/>
</dbReference>
<dbReference type="SMART" id="SM00034">
    <property type="entry name" value="CLECT"/>
    <property type="match status" value="1"/>
</dbReference>
<keyword evidence="2" id="KW-0430">Lectin</keyword>
<organism evidence="5 6">
    <name type="scientific">Anas zonorhyncha</name>
    <name type="common">Eastern spot-billed duck</name>
    <dbReference type="NCBI Taxonomy" id="75864"/>
    <lineage>
        <taxon>Eukaryota</taxon>
        <taxon>Metazoa</taxon>
        <taxon>Chordata</taxon>
        <taxon>Craniata</taxon>
        <taxon>Vertebrata</taxon>
        <taxon>Euteleostomi</taxon>
        <taxon>Archelosauria</taxon>
        <taxon>Archosauria</taxon>
        <taxon>Dinosauria</taxon>
        <taxon>Saurischia</taxon>
        <taxon>Theropoda</taxon>
        <taxon>Coelurosauria</taxon>
        <taxon>Aves</taxon>
        <taxon>Neognathae</taxon>
        <taxon>Galloanserae</taxon>
        <taxon>Anseriformes</taxon>
        <taxon>Anatidae</taxon>
        <taxon>Anatinae</taxon>
        <taxon>Anas</taxon>
    </lineage>
</organism>
<dbReference type="InterPro" id="IPR016186">
    <property type="entry name" value="C-type_lectin-like/link_sf"/>
</dbReference>
<keyword evidence="6" id="KW-1185">Reference proteome</keyword>
<evidence type="ECO:0000313" key="5">
    <source>
        <dbReference type="Ensembl" id="ENSAZOP00000020572.1"/>
    </source>
</evidence>
<evidence type="ECO:0000313" key="6">
    <source>
        <dbReference type="Proteomes" id="UP000694549"/>
    </source>
</evidence>
<dbReference type="CDD" id="cd03593">
    <property type="entry name" value="CLECT_NK_receptors_like"/>
    <property type="match status" value="1"/>
</dbReference>
<dbReference type="InterPro" id="IPR033992">
    <property type="entry name" value="NKR-like_CTLD"/>
</dbReference>
<dbReference type="AlphaFoldDB" id="A0A8B9ZW66"/>
<proteinExistence type="predicted"/>
<keyword evidence="3" id="KW-1133">Transmembrane helix</keyword>
<dbReference type="Ensembl" id="ENSAZOT00000022099.1">
    <property type="protein sequence ID" value="ENSAZOP00000020572.1"/>
    <property type="gene ID" value="ENSAZOG00000013332.1"/>
</dbReference>
<evidence type="ECO:0000256" key="3">
    <source>
        <dbReference type="SAM" id="Phobius"/>
    </source>
</evidence>
<reference evidence="5" key="2">
    <citation type="submission" date="2025-09" db="UniProtKB">
        <authorList>
            <consortium name="Ensembl"/>
        </authorList>
    </citation>
    <scope>IDENTIFICATION</scope>
</reference>
<evidence type="ECO:0000256" key="1">
    <source>
        <dbReference type="ARBA" id="ARBA00004401"/>
    </source>
</evidence>
<feature type="domain" description="C-type lectin" evidence="4">
    <location>
        <begin position="160"/>
        <end position="264"/>
    </location>
</feature>
<feature type="transmembrane region" description="Helical" evidence="3">
    <location>
        <begin position="122"/>
        <end position="143"/>
    </location>
</feature>
<dbReference type="PANTHER" id="PTHR45710:SF35">
    <property type="entry name" value="C-TYPE LECTIN DOMAIN FAMILY 2 MEMBER D"/>
    <property type="match status" value="1"/>
</dbReference>
<comment type="subcellular location">
    <subcellularLocation>
        <location evidence="1">Cell membrane</location>
        <topology evidence="1">Single-pass type II membrane protein</topology>
    </subcellularLocation>
</comment>
<evidence type="ECO:0000256" key="2">
    <source>
        <dbReference type="ARBA" id="ARBA00022734"/>
    </source>
</evidence>
<dbReference type="PROSITE" id="PS50041">
    <property type="entry name" value="C_TYPE_LECTIN_2"/>
    <property type="match status" value="1"/>
</dbReference>
<dbReference type="InterPro" id="IPR001304">
    <property type="entry name" value="C-type_lectin-like"/>
</dbReference>
<dbReference type="Pfam" id="PF00059">
    <property type="entry name" value="Lectin_C"/>
    <property type="match status" value="1"/>
</dbReference>
<dbReference type="Proteomes" id="UP000694549">
    <property type="component" value="Unplaced"/>
</dbReference>
<dbReference type="PANTHER" id="PTHR45710">
    <property type="entry name" value="C-TYPE LECTIN DOMAIN-CONTAINING PROTEIN 180"/>
    <property type="match status" value="1"/>
</dbReference>
<protein>
    <recommendedName>
        <fullName evidence="4">C-type lectin domain-containing protein</fullName>
    </recommendedName>
</protein>
<dbReference type="SUPFAM" id="SSF56436">
    <property type="entry name" value="C-type lectin-like"/>
    <property type="match status" value="1"/>
</dbReference>
<dbReference type="InterPro" id="IPR016187">
    <property type="entry name" value="CTDL_fold"/>
</dbReference>